<organism evidence="3 4">
    <name type="scientific">Rubus argutus</name>
    <name type="common">Southern blackberry</name>
    <dbReference type="NCBI Taxonomy" id="59490"/>
    <lineage>
        <taxon>Eukaryota</taxon>
        <taxon>Viridiplantae</taxon>
        <taxon>Streptophyta</taxon>
        <taxon>Embryophyta</taxon>
        <taxon>Tracheophyta</taxon>
        <taxon>Spermatophyta</taxon>
        <taxon>Magnoliopsida</taxon>
        <taxon>eudicotyledons</taxon>
        <taxon>Gunneridae</taxon>
        <taxon>Pentapetalae</taxon>
        <taxon>rosids</taxon>
        <taxon>fabids</taxon>
        <taxon>Rosales</taxon>
        <taxon>Rosaceae</taxon>
        <taxon>Rosoideae</taxon>
        <taxon>Rosoideae incertae sedis</taxon>
        <taxon>Rubus</taxon>
    </lineage>
</organism>
<dbReference type="GO" id="GO:0003712">
    <property type="term" value="F:transcription coregulator activity"/>
    <property type="evidence" value="ECO:0007669"/>
    <property type="project" value="InterPro"/>
</dbReference>
<dbReference type="PANTHER" id="PTHR35300">
    <property type="entry name" value="COACTIVATOR CBP, KIX DOMAIN-CONTAINING PROTEIN-RELATED"/>
    <property type="match status" value="1"/>
</dbReference>
<evidence type="ECO:0000313" key="3">
    <source>
        <dbReference type="EMBL" id="KAK9945994.1"/>
    </source>
</evidence>
<dbReference type="Gene3D" id="1.10.246.20">
    <property type="entry name" value="Coactivator CBP, KIX domain"/>
    <property type="match status" value="1"/>
</dbReference>
<comment type="caution">
    <text evidence="3">The sequence shown here is derived from an EMBL/GenBank/DDBJ whole genome shotgun (WGS) entry which is preliminary data.</text>
</comment>
<feature type="compositionally biased region" description="Polar residues" evidence="2">
    <location>
        <begin position="271"/>
        <end position="283"/>
    </location>
</feature>
<proteinExistence type="predicted"/>
<dbReference type="AlphaFoldDB" id="A0AAW1YAG2"/>
<name>A0AAW1YAG2_RUBAR</name>
<evidence type="ECO:0000256" key="2">
    <source>
        <dbReference type="SAM" id="MobiDB-lite"/>
    </source>
</evidence>
<feature type="region of interest" description="Disordered" evidence="2">
    <location>
        <begin position="263"/>
        <end position="344"/>
    </location>
</feature>
<keyword evidence="4" id="KW-1185">Reference proteome</keyword>
<evidence type="ECO:0008006" key="5">
    <source>
        <dbReference type="Google" id="ProtNLM"/>
    </source>
</evidence>
<evidence type="ECO:0000256" key="1">
    <source>
        <dbReference type="ARBA" id="ARBA00023242"/>
    </source>
</evidence>
<feature type="compositionally biased region" description="Basic and acidic residues" evidence="2">
    <location>
        <begin position="365"/>
        <end position="378"/>
    </location>
</feature>
<sequence length="396" mass="44252">MPRSGPRPYECIRRAWHSDRHLPVRGSLIKEIFSAVNEIHSSATRKNKEWQEKLPIVVLKAEEIMYSKANSEAEYTDLKTLWDRANDAINTIIRRDESTETGGEFLQPCIEAALNLGCVARRSSRSQRYSNPRCYLSPITSDVPCVSPSIVEKGSQRDNTSNTQYTPRCSNIVKPITINSIHLGSESTMKFTPASENVPPSGYDQCSPGDIQATSNFLSYPLYYGNCPQFEELKHGFGILPKPVSNPLEPAPAKMSVVPNLFLSGDKSKNNARTDTTDYPDQSPDTRCDLSLRLGPLSSRCPSSENNSPQEAQEGKCNDQSPYLDKERSFLPKGNKHGPIDSYSSPWSFKGEFMNVQSTMRKRKADVNHPTEDSKFCRQPELPFSRLTGSMGNGDL</sequence>
<gene>
    <name evidence="3" type="ORF">M0R45_011481</name>
</gene>
<reference evidence="3 4" key="1">
    <citation type="journal article" date="2023" name="G3 (Bethesda)">
        <title>A chromosome-length genome assembly and annotation of blackberry (Rubus argutus, cv. 'Hillquist').</title>
        <authorList>
            <person name="Bruna T."/>
            <person name="Aryal R."/>
            <person name="Dudchenko O."/>
            <person name="Sargent D.J."/>
            <person name="Mead D."/>
            <person name="Buti M."/>
            <person name="Cavallini A."/>
            <person name="Hytonen T."/>
            <person name="Andres J."/>
            <person name="Pham M."/>
            <person name="Weisz D."/>
            <person name="Mascagni F."/>
            <person name="Usai G."/>
            <person name="Natali L."/>
            <person name="Bassil N."/>
            <person name="Fernandez G.E."/>
            <person name="Lomsadze A."/>
            <person name="Armour M."/>
            <person name="Olukolu B."/>
            <person name="Poorten T."/>
            <person name="Britton C."/>
            <person name="Davik J."/>
            <person name="Ashrafi H."/>
            <person name="Aiden E.L."/>
            <person name="Borodovsky M."/>
            <person name="Worthington M."/>
        </authorList>
    </citation>
    <scope>NUCLEOTIDE SEQUENCE [LARGE SCALE GENOMIC DNA]</scope>
    <source>
        <strain evidence="3">PI 553951</strain>
    </source>
</reference>
<evidence type="ECO:0000313" key="4">
    <source>
        <dbReference type="Proteomes" id="UP001457282"/>
    </source>
</evidence>
<feature type="region of interest" description="Disordered" evidence="2">
    <location>
        <begin position="360"/>
        <end position="396"/>
    </location>
</feature>
<dbReference type="GO" id="GO:0006355">
    <property type="term" value="P:regulation of DNA-templated transcription"/>
    <property type="evidence" value="ECO:0007669"/>
    <property type="project" value="InterPro"/>
</dbReference>
<dbReference type="PANTHER" id="PTHR35300:SF5">
    <property type="entry name" value="HISTONE ACETYLTRANSFERASE"/>
    <property type="match status" value="1"/>
</dbReference>
<dbReference type="InterPro" id="IPR036529">
    <property type="entry name" value="KIX_dom_sf"/>
</dbReference>
<protein>
    <recommendedName>
        <fullName evidence="5">Histone acetyltransferase</fullName>
    </recommendedName>
</protein>
<keyword evidence="1" id="KW-0539">Nucleus</keyword>
<dbReference type="Proteomes" id="UP001457282">
    <property type="component" value="Unassembled WGS sequence"/>
</dbReference>
<feature type="compositionally biased region" description="Polar residues" evidence="2">
    <location>
        <begin position="300"/>
        <end position="311"/>
    </location>
</feature>
<accession>A0AAW1YAG2</accession>
<dbReference type="EMBL" id="JBEDUW010000002">
    <property type="protein sequence ID" value="KAK9945994.1"/>
    <property type="molecule type" value="Genomic_DNA"/>
</dbReference>